<keyword evidence="12" id="KW-1185">Reference proteome</keyword>
<comment type="pathway">
    <text evidence="2 8">Cofactor biosynthesis; ubiquinone biosynthesis.</text>
</comment>
<proteinExistence type="inferred from homology"/>
<dbReference type="NCBIfam" id="TIGR02396">
    <property type="entry name" value="diverge_rpsU"/>
    <property type="match status" value="1"/>
</dbReference>
<comment type="subcellular location">
    <subcellularLocation>
        <location evidence="1 8">Mitochondrion</location>
    </subcellularLocation>
</comment>
<dbReference type="FunFam" id="1.10.357.10:FF:000004">
    <property type="entry name" value="Ubiquinone biosynthesis protein COQ9, mitochondrial"/>
    <property type="match status" value="1"/>
</dbReference>
<evidence type="ECO:0000256" key="8">
    <source>
        <dbReference type="RuleBase" id="RU366063"/>
    </source>
</evidence>
<evidence type="ECO:0000256" key="3">
    <source>
        <dbReference type="ARBA" id="ARBA00010766"/>
    </source>
</evidence>
<comment type="similarity">
    <text evidence="3 8">Belongs to the COQ9 family.</text>
</comment>
<evidence type="ECO:0000256" key="2">
    <source>
        <dbReference type="ARBA" id="ARBA00004749"/>
    </source>
</evidence>
<dbReference type="GO" id="GO:0006744">
    <property type="term" value="P:ubiquinone biosynthetic process"/>
    <property type="evidence" value="ECO:0007669"/>
    <property type="project" value="UniProtKB-UniRule"/>
</dbReference>
<dbReference type="Gene3D" id="1.10.357.10">
    <property type="entry name" value="Tetracycline Repressor, domain 2"/>
    <property type="match status" value="1"/>
</dbReference>
<keyword evidence="7 8" id="KW-0496">Mitochondrion</keyword>
<dbReference type="GeneID" id="25317058"/>
<dbReference type="UniPathway" id="UPA00232"/>
<dbReference type="Proteomes" id="UP000053958">
    <property type="component" value="Unassembled WGS sequence"/>
</dbReference>
<dbReference type="RefSeq" id="XP_013327882.1">
    <property type="nucleotide sequence ID" value="XM_013472428.1"/>
</dbReference>
<protein>
    <recommendedName>
        <fullName evidence="8">Ubiquinone biosynthesis protein</fullName>
    </recommendedName>
</protein>
<dbReference type="Pfam" id="PF08511">
    <property type="entry name" value="COQ9"/>
    <property type="match status" value="1"/>
</dbReference>
<feature type="domain" description="COQ9 C-terminal" evidence="9">
    <location>
        <begin position="221"/>
        <end position="290"/>
    </location>
</feature>
<gene>
    <name evidence="11" type="ORF">T310_4711</name>
</gene>
<dbReference type="GO" id="GO:0005743">
    <property type="term" value="C:mitochondrial inner membrane"/>
    <property type="evidence" value="ECO:0007669"/>
    <property type="project" value="TreeGrafter"/>
</dbReference>
<evidence type="ECO:0000259" key="9">
    <source>
        <dbReference type="Pfam" id="PF08511"/>
    </source>
</evidence>
<dbReference type="STRING" id="1408163.A0A0F4YT57"/>
<keyword evidence="5" id="KW-0809">Transit peptide</keyword>
<feature type="domain" description="Ubiquinone biosynthesis protein COQ9 HTH" evidence="10">
    <location>
        <begin position="103"/>
        <end position="128"/>
    </location>
</feature>
<comment type="caution">
    <text evidence="11">The sequence shown here is derived from an EMBL/GenBank/DDBJ whole genome shotgun (WGS) entry which is preliminary data.</text>
</comment>
<evidence type="ECO:0000256" key="5">
    <source>
        <dbReference type="ARBA" id="ARBA00022946"/>
    </source>
</evidence>
<evidence type="ECO:0000256" key="6">
    <source>
        <dbReference type="ARBA" id="ARBA00023121"/>
    </source>
</evidence>
<evidence type="ECO:0000256" key="1">
    <source>
        <dbReference type="ARBA" id="ARBA00004173"/>
    </source>
</evidence>
<evidence type="ECO:0000259" key="10">
    <source>
        <dbReference type="Pfam" id="PF21392"/>
    </source>
</evidence>
<reference evidence="11 12" key="1">
    <citation type="submission" date="2015-04" db="EMBL/GenBank/DDBJ databases">
        <authorList>
            <person name="Heijne W.H."/>
            <person name="Fedorova N.D."/>
            <person name="Nierman W.C."/>
            <person name="Vollebregt A.W."/>
            <person name="Zhao Z."/>
            <person name="Wu L."/>
            <person name="Kumar M."/>
            <person name="Stam H."/>
            <person name="van den Berg M.A."/>
            <person name="Pel H.J."/>
        </authorList>
    </citation>
    <scope>NUCLEOTIDE SEQUENCE [LARGE SCALE GENOMIC DNA]</scope>
    <source>
        <strain evidence="11 12">CBS 393.64</strain>
    </source>
</reference>
<dbReference type="OrthoDB" id="619536at2759"/>
<evidence type="ECO:0000256" key="7">
    <source>
        <dbReference type="ARBA" id="ARBA00023128"/>
    </source>
</evidence>
<dbReference type="EMBL" id="LASV01000192">
    <property type="protein sequence ID" value="KKA21270.1"/>
    <property type="molecule type" value="Genomic_DNA"/>
</dbReference>
<accession>A0A0F4YT57</accession>
<dbReference type="InterPro" id="IPR013718">
    <property type="entry name" value="COQ9_C"/>
</dbReference>
<dbReference type="InterPro" id="IPR012762">
    <property type="entry name" value="Ubiq_biosynth_COQ9"/>
</dbReference>
<organism evidence="11 12">
    <name type="scientific">Rasamsonia emersonii (strain ATCC 16479 / CBS 393.64 / IMI 116815)</name>
    <dbReference type="NCBI Taxonomy" id="1408163"/>
    <lineage>
        <taxon>Eukaryota</taxon>
        <taxon>Fungi</taxon>
        <taxon>Dikarya</taxon>
        <taxon>Ascomycota</taxon>
        <taxon>Pezizomycotina</taxon>
        <taxon>Eurotiomycetes</taxon>
        <taxon>Eurotiomycetidae</taxon>
        <taxon>Eurotiales</taxon>
        <taxon>Trichocomaceae</taxon>
        <taxon>Rasamsonia</taxon>
    </lineage>
</organism>
<keyword evidence="4 8" id="KW-0831">Ubiquinone biosynthesis</keyword>
<dbReference type="PANTHER" id="PTHR21427">
    <property type="entry name" value="UBIQUINONE BIOSYNTHESIS PROTEIN COQ9, MITOCHONDRIAL"/>
    <property type="match status" value="1"/>
</dbReference>
<dbReference type="Pfam" id="PF21392">
    <property type="entry name" value="COQ9_N"/>
    <property type="match status" value="1"/>
</dbReference>
<evidence type="ECO:0000313" key="11">
    <source>
        <dbReference type="EMBL" id="KKA21270.1"/>
    </source>
</evidence>
<evidence type="ECO:0000256" key="4">
    <source>
        <dbReference type="ARBA" id="ARBA00022688"/>
    </source>
</evidence>
<keyword evidence="6 8" id="KW-0446">Lipid-binding</keyword>
<dbReference type="InterPro" id="IPR048674">
    <property type="entry name" value="COQ9_HTH"/>
</dbReference>
<dbReference type="GO" id="GO:0008289">
    <property type="term" value="F:lipid binding"/>
    <property type="evidence" value="ECO:0007669"/>
    <property type="project" value="UniProtKB-UniRule"/>
</dbReference>
<comment type="function">
    <text evidence="8">Membrane-associated protein that warps the membrane surface to access and bind aromatic isoprenes with high specificity, including ubiquinone (CoQ) isoprene intermediates and presents them directly to Coq7, therefore facilitating the Coq7-mediated hydroxylase step. Participates in the biosynthesis of coenzyme Q, also named ubiquinone, an essential lipid-soluble electron transporter for aerobic cellular respiration.</text>
</comment>
<dbReference type="PANTHER" id="PTHR21427:SF19">
    <property type="entry name" value="UBIQUINONE BIOSYNTHESIS PROTEIN COQ9, MITOCHONDRIAL"/>
    <property type="match status" value="1"/>
</dbReference>
<sequence length="319" mass="35743">MAQPLSLTCRQKATSMTRLPSSSAARAFFLSEYGKLQQHRRKSLVFGQRIITRSLSLQSSRRASSTNNTLRCPSTATQIPSTARCYHSHFHPPLPTHEYTNSQTAILSAALEHIPEHGFTKEALTLGARDVGFLDVSLQLFERQEMDLILFWLASRRGLLRAKVENGLFEKMKNEGDNASRELSVDEKVRILLLERLRMNEKIIHRWQDALALMSFPSNIPLALSELHSLSSDILYLAGDTSIDASWYTKRLSLSTIYASAEVVMTQDPSPKFSATEAFVNRRIQDNKAIGEKLADVKSYLGFLASTAVGLGRSWGLKI</sequence>
<name>A0A0F4YT57_RASE3</name>
<evidence type="ECO:0000313" key="12">
    <source>
        <dbReference type="Proteomes" id="UP000053958"/>
    </source>
</evidence>
<dbReference type="AlphaFoldDB" id="A0A0F4YT57"/>